<organism evidence="1 2">
    <name type="scientific">Escherichia coli</name>
    <dbReference type="NCBI Taxonomy" id="562"/>
    <lineage>
        <taxon>Bacteria</taxon>
        <taxon>Pseudomonadati</taxon>
        <taxon>Pseudomonadota</taxon>
        <taxon>Gammaproteobacteria</taxon>
        <taxon>Enterobacterales</taxon>
        <taxon>Enterobacteriaceae</taxon>
        <taxon>Escherichia</taxon>
    </lineage>
</organism>
<keyword evidence="1" id="KW-0614">Plasmid</keyword>
<geneLocation type="plasmid" evidence="2">
    <name>pcv839-15-p2</name>
</geneLocation>
<reference evidence="1 2" key="1">
    <citation type="submission" date="2017-11" db="EMBL/GenBank/DDBJ databases">
        <title>Escherichia coli CV839-15 Genome sequencing and assembly.</title>
        <authorList>
            <person name="Li Z."/>
            <person name="Song N."/>
            <person name="Li W."/>
            <person name="Philip H.R."/>
            <person name="Bu Z."/>
            <person name="Siguo L."/>
        </authorList>
    </citation>
    <scope>NUCLEOTIDE SEQUENCE [LARGE SCALE GENOMIC DNA]</scope>
    <source>
        <strain evidence="1 2">CV839-15</strain>
        <plasmid evidence="2">Plasmid pcv839-15-p2</plasmid>
    </source>
</reference>
<name>A0A2H4TKH0_ECOLX</name>
<sequence length="62" mass="7310">MSPLKGTLSWKLHFALYRRSQIDKHKHQAQVTLIKQITSDGVPVICIWLMPDIWRPYSELMC</sequence>
<evidence type="ECO:0000313" key="1">
    <source>
        <dbReference type="EMBL" id="ATZ30032.1"/>
    </source>
</evidence>
<dbReference type="AlphaFoldDB" id="A0A2H4TKH0"/>
<dbReference type="Proteomes" id="UP000236551">
    <property type="component" value="Plasmid pCV839-15-p2"/>
</dbReference>
<proteinExistence type="predicted"/>
<protein>
    <submittedName>
        <fullName evidence="1">Uncharacterized protein</fullName>
    </submittedName>
</protein>
<dbReference type="EMBL" id="CP024976">
    <property type="protein sequence ID" value="ATZ30032.1"/>
    <property type="molecule type" value="Genomic_DNA"/>
</dbReference>
<evidence type="ECO:0000313" key="2">
    <source>
        <dbReference type="Proteomes" id="UP000236551"/>
    </source>
</evidence>
<accession>A0A2H4TKH0</accession>
<gene>
    <name evidence="1" type="ORF">CV83915_2p0029</name>
</gene>